<reference evidence="1" key="1">
    <citation type="journal article" date="2023" name="G3 (Bethesda)">
        <title>A reference genome for the long-term kleptoplast-retaining sea slug Elysia crispata morphotype clarki.</title>
        <authorList>
            <person name="Eastman K.E."/>
            <person name="Pendleton A.L."/>
            <person name="Shaikh M.A."/>
            <person name="Suttiyut T."/>
            <person name="Ogas R."/>
            <person name="Tomko P."/>
            <person name="Gavelis G."/>
            <person name="Widhalm J.R."/>
            <person name="Wisecaver J.H."/>
        </authorList>
    </citation>
    <scope>NUCLEOTIDE SEQUENCE</scope>
    <source>
        <strain evidence="1">ECLA1</strain>
    </source>
</reference>
<organism evidence="1 2">
    <name type="scientific">Elysia crispata</name>
    <name type="common">lettuce slug</name>
    <dbReference type="NCBI Taxonomy" id="231223"/>
    <lineage>
        <taxon>Eukaryota</taxon>
        <taxon>Metazoa</taxon>
        <taxon>Spiralia</taxon>
        <taxon>Lophotrochozoa</taxon>
        <taxon>Mollusca</taxon>
        <taxon>Gastropoda</taxon>
        <taxon>Heterobranchia</taxon>
        <taxon>Euthyneura</taxon>
        <taxon>Panpulmonata</taxon>
        <taxon>Sacoglossa</taxon>
        <taxon>Placobranchoidea</taxon>
        <taxon>Plakobranchidae</taxon>
        <taxon>Elysia</taxon>
    </lineage>
</organism>
<evidence type="ECO:0000313" key="2">
    <source>
        <dbReference type="Proteomes" id="UP001283361"/>
    </source>
</evidence>
<sequence length="103" mass="11756">MYNAIANVGRSRISVRYLSPELCVQADKIVSSTPNLLEGRLVISLEGHYWTFKTRFDLDCKQHPGWSAQLRVRKMILLLSKVTGGLQLWLLHLSRCGTWVLNS</sequence>
<dbReference type="AlphaFoldDB" id="A0AAE1CSU7"/>
<evidence type="ECO:0000313" key="1">
    <source>
        <dbReference type="EMBL" id="KAK3732335.1"/>
    </source>
</evidence>
<protein>
    <submittedName>
        <fullName evidence="1">Uncharacterized protein</fullName>
    </submittedName>
</protein>
<dbReference type="EMBL" id="JAWDGP010006973">
    <property type="protein sequence ID" value="KAK3732335.1"/>
    <property type="molecule type" value="Genomic_DNA"/>
</dbReference>
<gene>
    <name evidence="1" type="ORF">RRG08_055918</name>
</gene>
<accession>A0AAE1CSU7</accession>
<dbReference type="Proteomes" id="UP001283361">
    <property type="component" value="Unassembled WGS sequence"/>
</dbReference>
<keyword evidence="2" id="KW-1185">Reference proteome</keyword>
<name>A0AAE1CSU7_9GAST</name>
<proteinExistence type="predicted"/>
<comment type="caution">
    <text evidence="1">The sequence shown here is derived from an EMBL/GenBank/DDBJ whole genome shotgun (WGS) entry which is preliminary data.</text>
</comment>